<proteinExistence type="predicted"/>
<protein>
    <recommendedName>
        <fullName evidence="3">GIY-YIG domain-containing protein</fullName>
    </recommendedName>
</protein>
<dbReference type="SUPFAM" id="SSF82771">
    <property type="entry name" value="GIY-YIG endonuclease"/>
    <property type="match status" value="1"/>
</dbReference>
<dbReference type="InterPro" id="IPR035901">
    <property type="entry name" value="GIY-YIG_endonuc_sf"/>
</dbReference>
<organism evidence="1 2">
    <name type="scientific">Candidatus Defluviicoccus seviourii</name>
    <dbReference type="NCBI Taxonomy" id="2565273"/>
    <lineage>
        <taxon>Bacteria</taxon>
        <taxon>Pseudomonadati</taxon>
        <taxon>Pseudomonadota</taxon>
        <taxon>Alphaproteobacteria</taxon>
        <taxon>Rhodospirillales</taxon>
        <taxon>Rhodospirillaceae</taxon>
        <taxon>Defluviicoccus</taxon>
    </lineage>
</organism>
<sequence>MAGRKSRPSTNPLAPCSRHTACIPHPSRYIYIMAKGLNGTLWIGVTPGLVRRGWQHRRG</sequence>
<dbReference type="EMBL" id="UXAT02000001">
    <property type="protein sequence ID" value="VUX44897.1"/>
    <property type="molecule type" value="Genomic_DNA"/>
</dbReference>
<gene>
    <name evidence="1" type="ORF">DF3PA_10022</name>
</gene>
<evidence type="ECO:0008006" key="3">
    <source>
        <dbReference type="Google" id="ProtNLM"/>
    </source>
</evidence>
<comment type="caution">
    <text evidence="1">The sequence shown here is derived from an EMBL/GenBank/DDBJ whole genome shotgun (WGS) entry which is preliminary data.</text>
</comment>
<keyword evidence="2" id="KW-1185">Reference proteome</keyword>
<reference evidence="1" key="1">
    <citation type="submission" date="2018-11" db="EMBL/GenBank/DDBJ databases">
        <authorList>
            <person name="Onetto C."/>
        </authorList>
    </citation>
    <scope>NUCLEOTIDE SEQUENCE [LARGE SCALE GENOMIC DNA]</scope>
</reference>
<evidence type="ECO:0000313" key="1">
    <source>
        <dbReference type="EMBL" id="VUX44897.1"/>
    </source>
</evidence>
<accession>A0A564WBJ1</accession>
<evidence type="ECO:0000313" key="2">
    <source>
        <dbReference type="Proteomes" id="UP000326641"/>
    </source>
</evidence>
<dbReference type="Proteomes" id="UP000326641">
    <property type="component" value="Unassembled WGS sequence"/>
</dbReference>
<name>A0A564WBJ1_9PROT</name>
<dbReference type="AlphaFoldDB" id="A0A564WBJ1"/>